<dbReference type="OrthoDB" id="2963168at2759"/>
<dbReference type="Proteomes" id="UP000684084">
    <property type="component" value="Unassembled WGS sequence"/>
</dbReference>
<evidence type="ECO:0000313" key="1">
    <source>
        <dbReference type="EMBL" id="CAB5364723.1"/>
    </source>
</evidence>
<proteinExistence type="predicted"/>
<comment type="caution">
    <text evidence="1">The sequence shown here is derived from an EMBL/GenBank/DDBJ whole genome shotgun (WGS) entry which is preliminary data.</text>
</comment>
<accession>A0A915Z8N5</accession>
<evidence type="ECO:0000313" key="2">
    <source>
        <dbReference type="Proteomes" id="UP000684084"/>
    </source>
</evidence>
<gene>
    <name evidence="1" type="ORF">CHRIB12_LOCUS10117</name>
</gene>
<dbReference type="AlphaFoldDB" id="A0A915Z8N5"/>
<sequence length="146" mass="16522">MFLVGGFGNKNIISTILKHTYGFRFASNWKEDNRKTSDGKISKFISLVERGTKVSPDQIFTFNFKPESGQTHAKFEVYCTNEESATYVDEVDEPGMKLLEVLNADLPDANLDNRSINFGLSFGPNKITAFASNELNGQRFEIKFNY</sequence>
<dbReference type="EMBL" id="CAGKOT010000020">
    <property type="protein sequence ID" value="CAB5364723.1"/>
    <property type="molecule type" value="Genomic_DNA"/>
</dbReference>
<protein>
    <submittedName>
        <fullName evidence="1">Uncharacterized protein</fullName>
    </submittedName>
</protein>
<name>A0A915Z8N5_9GLOM</name>
<reference evidence="1" key="1">
    <citation type="submission" date="2020-05" db="EMBL/GenBank/DDBJ databases">
        <authorList>
            <person name="Rincon C."/>
            <person name="Sanders R I."/>
            <person name="Robbins C."/>
            <person name="Chaturvedi A."/>
        </authorList>
    </citation>
    <scope>NUCLEOTIDE SEQUENCE</scope>
    <source>
        <strain evidence="1">CHB12</strain>
    </source>
</reference>
<organism evidence="1 2">
    <name type="scientific">Rhizophagus irregularis</name>
    <dbReference type="NCBI Taxonomy" id="588596"/>
    <lineage>
        <taxon>Eukaryota</taxon>
        <taxon>Fungi</taxon>
        <taxon>Fungi incertae sedis</taxon>
        <taxon>Mucoromycota</taxon>
        <taxon>Glomeromycotina</taxon>
        <taxon>Glomeromycetes</taxon>
        <taxon>Glomerales</taxon>
        <taxon>Glomeraceae</taxon>
        <taxon>Rhizophagus</taxon>
    </lineage>
</organism>